<keyword evidence="7" id="KW-1185">Reference proteome</keyword>
<dbReference type="PROSITE" id="PS50937">
    <property type="entry name" value="HTH_MERR_2"/>
    <property type="match status" value="1"/>
</dbReference>
<dbReference type="Proteomes" id="UP000027822">
    <property type="component" value="Unassembled WGS sequence"/>
</dbReference>
<dbReference type="eggNOG" id="COG0789">
    <property type="taxonomic scope" value="Bacteria"/>
</dbReference>
<evidence type="ECO:0000256" key="1">
    <source>
        <dbReference type="ARBA" id="ARBA00023015"/>
    </source>
</evidence>
<organism evidence="6 7">
    <name type="scientific">Bacillus manliponensis</name>
    <dbReference type="NCBI Taxonomy" id="574376"/>
    <lineage>
        <taxon>Bacteria</taxon>
        <taxon>Bacillati</taxon>
        <taxon>Bacillota</taxon>
        <taxon>Bacilli</taxon>
        <taxon>Bacillales</taxon>
        <taxon>Bacillaceae</taxon>
        <taxon>Bacillus</taxon>
        <taxon>Bacillus cereus group</taxon>
    </lineage>
</organism>
<evidence type="ECO:0000256" key="4">
    <source>
        <dbReference type="SAM" id="Coils"/>
    </source>
</evidence>
<dbReference type="STRING" id="574376.BAMA_05315"/>
<feature type="domain" description="HTH merR-type" evidence="5">
    <location>
        <begin position="5"/>
        <end position="75"/>
    </location>
</feature>
<dbReference type="InterPro" id="IPR015358">
    <property type="entry name" value="Tscrpt_reg_MerR_DNA-bd"/>
</dbReference>
<protein>
    <submittedName>
        <fullName evidence="6">MerR family transcriptional regulator</fullName>
    </submittedName>
</protein>
<dbReference type="EMBL" id="JOTN01000014">
    <property type="protein sequence ID" value="KEK18443.1"/>
    <property type="molecule type" value="Genomic_DNA"/>
</dbReference>
<dbReference type="SMART" id="SM00422">
    <property type="entry name" value="HTH_MERR"/>
    <property type="match status" value="1"/>
</dbReference>
<name>A0A073K897_9BACI</name>
<dbReference type="InterPro" id="IPR009061">
    <property type="entry name" value="DNA-bd_dom_put_sf"/>
</dbReference>
<dbReference type="InterPro" id="IPR047057">
    <property type="entry name" value="MerR_fam"/>
</dbReference>
<dbReference type="SUPFAM" id="SSF46955">
    <property type="entry name" value="Putative DNA-binding domain"/>
    <property type="match status" value="1"/>
</dbReference>
<dbReference type="InterPro" id="IPR000551">
    <property type="entry name" value="MerR-type_HTH_dom"/>
</dbReference>
<dbReference type="OrthoDB" id="9791488at2"/>
<dbReference type="AlphaFoldDB" id="A0A073K897"/>
<evidence type="ECO:0000313" key="6">
    <source>
        <dbReference type="EMBL" id="KEK18443.1"/>
    </source>
</evidence>
<dbReference type="Gene3D" id="1.10.1660.10">
    <property type="match status" value="1"/>
</dbReference>
<comment type="caution">
    <text evidence="6">The sequence shown here is derived from an EMBL/GenBank/DDBJ whole genome shotgun (WGS) entry which is preliminary data.</text>
</comment>
<dbReference type="Pfam" id="PF00376">
    <property type="entry name" value="MerR"/>
    <property type="match status" value="1"/>
</dbReference>
<dbReference type="PANTHER" id="PTHR30204">
    <property type="entry name" value="REDOX-CYCLING DRUG-SENSING TRANSCRIPTIONAL ACTIVATOR SOXR"/>
    <property type="match status" value="1"/>
</dbReference>
<dbReference type="Pfam" id="PF09278">
    <property type="entry name" value="MerR-DNA-bind"/>
    <property type="match status" value="1"/>
</dbReference>
<keyword evidence="2" id="KW-0238">DNA-binding</keyword>
<dbReference type="GO" id="GO:0003700">
    <property type="term" value="F:DNA-binding transcription factor activity"/>
    <property type="evidence" value="ECO:0007669"/>
    <property type="project" value="InterPro"/>
</dbReference>
<evidence type="ECO:0000256" key="2">
    <source>
        <dbReference type="ARBA" id="ARBA00023125"/>
    </source>
</evidence>
<evidence type="ECO:0000256" key="3">
    <source>
        <dbReference type="ARBA" id="ARBA00023163"/>
    </source>
</evidence>
<keyword evidence="1" id="KW-0805">Transcription regulation</keyword>
<gene>
    <name evidence="6" type="ORF">BAMA_05315</name>
</gene>
<dbReference type="RefSeq" id="WP_034640939.1">
    <property type="nucleotide sequence ID" value="NZ_CBCSJC010000006.1"/>
</dbReference>
<dbReference type="GO" id="GO:0003677">
    <property type="term" value="F:DNA binding"/>
    <property type="evidence" value="ECO:0007669"/>
    <property type="project" value="UniProtKB-KW"/>
</dbReference>
<evidence type="ECO:0000259" key="5">
    <source>
        <dbReference type="PROSITE" id="PS50937"/>
    </source>
</evidence>
<proteinExistence type="predicted"/>
<sequence>MTEKYYSIHEMMSLFDVSSRTIRYYEELGLIQSLERELPNQQRTFTDSQRRRLKLILRGKRLGFSLNEIKEMVDLVEKNPTGEEEKRRIIAYADQKLQEIEEKIQELQTTKEEILAHRQRYLSE</sequence>
<keyword evidence="3" id="KW-0804">Transcription</keyword>
<feature type="coiled-coil region" evidence="4">
    <location>
        <begin position="90"/>
        <end position="120"/>
    </location>
</feature>
<accession>A0A073K897</accession>
<evidence type="ECO:0000313" key="7">
    <source>
        <dbReference type="Proteomes" id="UP000027822"/>
    </source>
</evidence>
<dbReference type="PANTHER" id="PTHR30204:SF58">
    <property type="entry name" value="HTH-TYPE TRANSCRIPTIONAL REGULATOR YFMP"/>
    <property type="match status" value="1"/>
</dbReference>
<keyword evidence="4" id="KW-0175">Coiled coil</keyword>
<reference evidence="6 7" key="1">
    <citation type="submission" date="2014-06" db="EMBL/GenBank/DDBJ databases">
        <title>Draft genome sequence of Bacillus manliponensis JCM 15802 (MCCC 1A00708).</title>
        <authorList>
            <person name="Lai Q."/>
            <person name="Liu Y."/>
            <person name="Shao Z."/>
        </authorList>
    </citation>
    <scope>NUCLEOTIDE SEQUENCE [LARGE SCALE GENOMIC DNA]</scope>
    <source>
        <strain evidence="6 7">JCM 15802</strain>
    </source>
</reference>